<name>A0ABS4AE28_9PROT</name>
<sequence>MANRSSLPRASFAETAGFLSSVVLPLLGKGVILRRPPVVAMAQRLELDRRAVETVQGLRERHGDGPLLLPVPGHPYALILSPSHVSRVLELSPQPYAAASDEKRASLSHFEPHGVLVSDDKARQARRPYNEAILDEPCPMHRLAERFLAVVEDEALELTDAADYFTELNWDRFAVGWWRMARRVVLGEGARDDHKVTDLLARLRADANWAFLFPRRRWLHARFLERLDEHLRRAEPGSLAAVIRETPAAKGTDPLGQVPQWLFALDGLARATFRTLALLGTHASIRARAEAEIQGSGPRELPFLRACVLDTLRLWPTTPVILRQAQRDVEWEAGTLRKGTGIIIFSPFFHRDETRLPQAHRFAPEEWLEGRPEDQGLVPFSDGAVRCPGRHISLMLSSMMLAALLRRRAFVPVGMEGIGPQDRMPGTFSPFALRMRPEAPPSLPRA</sequence>
<comment type="similarity">
    <text evidence="1">Belongs to the cytochrome P450 family.</text>
</comment>
<organism evidence="7 8">
    <name type="scientific">Pararoseomonas baculiformis</name>
    <dbReference type="NCBI Taxonomy" id="2820812"/>
    <lineage>
        <taxon>Bacteria</taxon>
        <taxon>Pseudomonadati</taxon>
        <taxon>Pseudomonadota</taxon>
        <taxon>Alphaproteobacteria</taxon>
        <taxon>Acetobacterales</taxon>
        <taxon>Acetobacteraceae</taxon>
        <taxon>Pararoseomonas</taxon>
    </lineage>
</organism>
<dbReference type="PANTHER" id="PTHR24291">
    <property type="entry name" value="CYTOCHROME P450 FAMILY 4"/>
    <property type="match status" value="1"/>
</dbReference>
<dbReference type="SUPFAM" id="SSF48264">
    <property type="entry name" value="Cytochrome P450"/>
    <property type="match status" value="1"/>
</dbReference>
<dbReference type="InterPro" id="IPR050196">
    <property type="entry name" value="Cytochrome_P450_Monoox"/>
</dbReference>
<keyword evidence="2" id="KW-0349">Heme</keyword>
<evidence type="ECO:0000256" key="4">
    <source>
        <dbReference type="ARBA" id="ARBA00023002"/>
    </source>
</evidence>
<evidence type="ECO:0000256" key="5">
    <source>
        <dbReference type="ARBA" id="ARBA00023004"/>
    </source>
</evidence>
<dbReference type="InterPro" id="IPR036396">
    <property type="entry name" value="Cyt_P450_sf"/>
</dbReference>
<evidence type="ECO:0000256" key="2">
    <source>
        <dbReference type="ARBA" id="ARBA00022617"/>
    </source>
</evidence>
<dbReference type="RefSeq" id="WP_209379487.1">
    <property type="nucleotide sequence ID" value="NZ_JAGIZB010000008.1"/>
</dbReference>
<evidence type="ECO:0000256" key="6">
    <source>
        <dbReference type="ARBA" id="ARBA00023033"/>
    </source>
</evidence>
<dbReference type="PANTHER" id="PTHR24291:SF50">
    <property type="entry name" value="BIFUNCTIONAL ALBAFLAVENONE MONOOXYGENASE_TERPENE SYNTHASE"/>
    <property type="match status" value="1"/>
</dbReference>
<evidence type="ECO:0000256" key="3">
    <source>
        <dbReference type="ARBA" id="ARBA00022723"/>
    </source>
</evidence>
<comment type="caution">
    <text evidence="7">The sequence shown here is derived from an EMBL/GenBank/DDBJ whole genome shotgun (WGS) entry which is preliminary data.</text>
</comment>
<dbReference type="Pfam" id="PF00067">
    <property type="entry name" value="p450"/>
    <property type="match status" value="1"/>
</dbReference>
<dbReference type="EMBL" id="JAGIZB010000008">
    <property type="protein sequence ID" value="MBP0445248.1"/>
    <property type="molecule type" value="Genomic_DNA"/>
</dbReference>
<protein>
    <submittedName>
        <fullName evidence="7">Cytochrome P450</fullName>
    </submittedName>
</protein>
<evidence type="ECO:0000313" key="8">
    <source>
        <dbReference type="Proteomes" id="UP000681594"/>
    </source>
</evidence>
<evidence type="ECO:0000256" key="1">
    <source>
        <dbReference type="ARBA" id="ARBA00010617"/>
    </source>
</evidence>
<keyword evidence="5" id="KW-0408">Iron</keyword>
<reference evidence="7 8" key="1">
    <citation type="submission" date="2021-03" db="EMBL/GenBank/DDBJ databases">
        <authorList>
            <person name="So Y."/>
        </authorList>
    </citation>
    <scope>NUCLEOTIDE SEQUENCE [LARGE SCALE GENOMIC DNA]</scope>
    <source>
        <strain evidence="7 8">SSH11</strain>
    </source>
</reference>
<evidence type="ECO:0000313" key="7">
    <source>
        <dbReference type="EMBL" id="MBP0445248.1"/>
    </source>
</evidence>
<proteinExistence type="inferred from homology"/>
<keyword evidence="8" id="KW-1185">Reference proteome</keyword>
<accession>A0ABS4AE28</accession>
<keyword evidence="4" id="KW-0560">Oxidoreductase</keyword>
<keyword evidence="6" id="KW-0503">Monooxygenase</keyword>
<keyword evidence="3" id="KW-0479">Metal-binding</keyword>
<gene>
    <name evidence="7" type="ORF">J8J14_10700</name>
</gene>
<dbReference type="InterPro" id="IPR001128">
    <property type="entry name" value="Cyt_P450"/>
</dbReference>
<dbReference type="Proteomes" id="UP000681594">
    <property type="component" value="Unassembled WGS sequence"/>
</dbReference>
<dbReference type="Gene3D" id="1.10.630.10">
    <property type="entry name" value="Cytochrome P450"/>
    <property type="match status" value="1"/>
</dbReference>